<organism evidence="2 3">
    <name type="scientific">Myroides odoratus</name>
    <name type="common">Flavobacterium odoratum</name>
    <dbReference type="NCBI Taxonomy" id="256"/>
    <lineage>
        <taxon>Bacteria</taxon>
        <taxon>Pseudomonadati</taxon>
        <taxon>Bacteroidota</taxon>
        <taxon>Flavobacteriia</taxon>
        <taxon>Flavobacteriales</taxon>
        <taxon>Flavobacteriaceae</taxon>
        <taxon>Myroides</taxon>
    </lineage>
</organism>
<feature type="chain" id="PRO_5016590836" evidence="1">
    <location>
        <begin position="20"/>
        <end position="182"/>
    </location>
</feature>
<keyword evidence="3" id="KW-1185">Reference proteome</keyword>
<evidence type="ECO:0000313" key="2">
    <source>
        <dbReference type="EMBL" id="STZ28167.1"/>
    </source>
</evidence>
<reference evidence="2 3" key="1">
    <citation type="submission" date="2018-06" db="EMBL/GenBank/DDBJ databases">
        <authorList>
            <consortium name="Pathogen Informatics"/>
            <person name="Doyle S."/>
        </authorList>
    </citation>
    <scope>NUCLEOTIDE SEQUENCE [LARGE SCALE GENOMIC DNA]</scope>
    <source>
        <strain evidence="2 3">NCTC11179</strain>
    </source>
</reference>
<evidence type="ECO:0000256" key="1">
    <source>
        <dbReference type="SAM" id="SignalP"/>
    </source>
</evidence>
<evidence type="ECO:0000313" key="3">
    <source>
        <dbReference type="Proteomes" id="UP000255024"/>
    </source>
</evidence>
<accession>A0A378RPT0</accession>
<gene>
    <name evidence="2" type="ORF">NCTC11179_01708</name>
</gene>
<dbReference type="EMBL" id="UGQL01000001">
    <property type="protein sequence ID" value="STZ28167.1"/>
    <property type="molecule type" value="Genomic_DNA"/>
</dbReference>
<dbReference type="Proteomes" id="UP000255024">
    <property type="component" value="Unassembled WGS sequence"/>
</dbReference>
<keyword evidence="1" id="KW-0732">Signal</keyword>
<feature type="signal peptide" evidence="1">
    <location>
        <begin position="1"/>
        <end position="19"/>
    </location>
</feature>
<dbReference type="RefSeq" id="WP_115091046.1">
    <property type="nucleotide sequence ID" value="NZ_CP068107.1"/>
</dbReference>
<dbReference type="AlphaFoldDB" id="A0A378RPT0"/>
<proteinExistence type="predicted"/>
<protein>
    <submittedName>
        <fullName evidence="2">Uncharacterized protein</fullName>
    </submittedName>
</protein>
<sequence length="182" mass="20319">MIRKVIPLLFLFLGNFVSAQVGIGTKEPNPASALDIVAKDKGILLPRIQLKSEQDKSAIVNPEESLLVYNTGSTSLVAGFYYWRDARWTQLLSGDNYIDTKNQTFTIEKDSNNIESLVITDTQGGKVFLAISAIAKNNTFVTNLVENQEFITKLGDNIEFVNHITNNEDFITNIVNELKGKY</sequence>
<name>A0A378RPT0_MYROD</name>